<dbReference type="AlphaFoldDB" id="A0A9D4MK85"/>
<keyword evidence="1" id="KW-0472">Membrane</keyword>
<keyword evidence="3" id="KW-1185">Reference proteome</keyword>
<comment type="caution">
    <text evidence="2">The sequence shown here is derived from an EMBL/GenBank/DDBJ whole genome shotgun (WGS) entry which is preliminary data.</text>
</comment>
<evidence type="ECO:0000256" key="1">
    <source>
        <dbReference type="SAM" id="Phobius"/>
    </source>
</evidence>
<evidence type="ECO:0000313" key="3">
    <source>
        <dbReference type="Proteomes" id="UP000828390"/>
    </source>
</evidence>
<dbReference type="Proteomes" id="UP000828390">
    <property type="component" value="Unassembled WGS sequence"/>
</dbReference>
<reference evidence="2" key="1">
    <citation type="journal article" date="2019" name="bioRxiv">
        <title>The Genome of the Zebra Mussel, Dreissena polymorpha: A Resource for Invasive Species Research.</title>
        <authorList>
            <person name="McCartney M.A."/>
            <person name="Auch B."/>
            <person name="Kono T."/>
            <person name="Mallez S."/>
            <person name="Zhang Y."/>
            <person name="Obille A."/>
            <person name="Becker A."/>
            <person name="Abrahante J.E."/>
            <person name="Garbe J."/>
            <person name="Badalamenti J.P."/>
            <person name="Herman A."/>
            <person name="Mangelson H."/>
            <person name="Liachko I."/>
            <person name="Sullivan S."/>
            <person name="Sone E.D."/>
            <person name="Koren S."/>
            <person name="Silverstein K.A.T."/>
            <person name="Beckman K.B."/>
            <person name="Gohl D.M."/>
        </authorList>
    </citation>
    <scope>NUCLEOTIDE SEQUENCE</scope>
    <source>
        <strain evidence="2">Duluth1</strain>
        <tissue evidence="2">Whole animal</tissue>
    </source>
</reference>
<keyword evidence="1" id="KW-1133">Transmembrane helix</keyword>
<name>A0A9D4MK85_DREPO</name>
<gene>
    <name evidence="2" type="ORF">DPMN_003059</name>
</gene>
<reference evidence="2" key="2">
    <citation type="submission" date="2020-11" db="EMBL/GenBank/DDBJ databases">
        <authorList>
            <person name="McCartney M.A."/>
            <person name="Auch B."/>
            <person name="Kono T."/>
            <person name="Mallez S."/>
            <person name="Becker A."/>
            <person name="Gohl D.M."/>
            <person name="Silverstein K.A.T."/>
            <person name="Koren S."/>
            <person name="Bechman K.B."/>
            <person name="Herman A."/>
            <person name="Abrahante J.E."/>
            <person name="Garbe J."/>
        </authorList>
    </citation>
    <scope>NUCLEOTIDE SEQUENCE</scope>
    <source>
        <strain evidence="2">Duluth1</strain>
        <tissue evidence="2">Whole animal</tissue>
    </source>
</reference>
<dbReference type="EMBL" id="JAIWYP010000001">
    <property type="protein sequence ID" value="KAH3879157.1"/>
    <property type="molecule type" value="Genomic_DNA"/>
</dbReference>
<feature type="transmembrane region" description="Helical" evidence="1">
    <location>
        <begin position="114"/>
        <end position="134"/>
    </location>
</feature>
<keyword evidence="1" id="KW-0812">Transmembrane</keyword>
<protein>
    <submittedName>
        <fullName evidence="2">Uncharacterized protein</fullName>
    </submittedName>
</protein>
<feature type="transmembrane region" description="Helical" evidence="1">
    <location>
        <begin position="140"/>
        <end position="160"/>
    </location>
</feature>
<sequence>MSVSLALSREARNWDVHCALPQKARLEALTRSVLYKNSYLGVDPLPVCRSAIVISTFLWNSIENIMEFYGNPWNLMEFHPLANFPSEAVMEFHGISTKIPCISTECMENTMESWTVVAVVAAAVAAVVVAAVVVAAVAAVIVVVVVGGGVVDAVFIKVVVLQK</sequence>
<organism evidence="2 3">
    <name type="scientific">Dreissena polymorpha</name>
    <name type="common">Zebra mussel</name>
    <name type="synonym">Mytilus polymorpha</name>
    <dbReference type="NCBI Taxonomy" id="45954"/>
    <lineage>
        <taxon>Eukaryota</taxon>
        <taxon>Metazoa</taxon>
        <taxon>Spiralia</taxon>
        <taxon>Lophotrochozoa</taxon>
        <taxon>Mollusca</taxon>
        <taxon>Bivalvia</taxon>
        <taxon>Autobranchia</taxon>
        <taxon>Heteroconchia</taxon>
        <taxon>Euheterodonta</taxon>
        <taxon>Imparidentia</taxon>
        <taxon>Neoheterodontei</taxon>
        <taxon>Myida</taxon>
        <taxon>Dreissenoidea</taxon>
        <taxon>Dreissenidae</taxon>
        <taxon>Dreissena</taxon>
    </lineage>
</organism>
<evidence type="ECO:0000313" key="2">
    <source>
        <dbReference type="EMBL" id="KAH3879157.1"/>
    </source>
</evidence>
<accession>A0A9D4MK85</accession>
<proteinExistence type="predicted"/>